<name>A0A670JH18_PODMU</name>
<keyword evidence="3" id="KW-1185">Reference proteome</keyword>
<reference evidence="2 3" key="1">
    <citation type="journal article" date="2019" name="Proc. Natl. Acad. Sci. U.S.A.">
        <title>Regulatory changes in pterin and carotenoid genes underlie balanced color polymorphisms in the wall lizard.</title>
        <authorList>
            <person name="Andrade P."/>
            <person name="Pinho C."/>
            <person name="Perez I de Lanuza G."/>
            <person name="Afonso S."/>
            <person name="Brejcha J."/>
            <person name="Rubin C.J."/>
            <person name="Wallerman O."/>
            <person name="Pereira P."/>
            <person name="Sabatino S.J."/>
            <person name="Bellati A."/>
            <person name="Pellitteri-Rosa D."/>
            <person name="Bosakova Z."/>
            <person name="Bunikis I."/>
            <person name="Carretero M.A."/>
            <person name="Feiner N."/>
            <person name="Marsik P."/>
            <person name="Pauperio F."/>
            <person name="Salvi D."/>
            <person name="Soler L."/>
            <person name="While G.M."/>
            <person name="Uller T."/>
            <person name="Font E."/>
            <person name="Andersson L."/>
            <person name="Carneiro M."/>
        </authorList>
    </citation>
    <scope>NUCLEOTIDE SEQUENCE</scope>
</reference>
<dbReference type="Ensembl" id="ENSPMRT00000024322.1">
    <property type="protein sequence ID" value="ENSPMRP00000022894.1"/>
    <property type="gene ID" value="ENSPMRG00000014856.1"/>
</dbReference>
<keyword evidence="1" id="KW-0472">Membrane</keyword>
<reference evidence="2" key="3">
    <citation type="submission" date="2025-09" db="UniProtKB">
        <authorList>
            <consortium name="Ensembl"/>
        </authorList>
    </citation>
    <scope>IDENTIFICATION</scope>
</reference>
<reference evidence="2" key="2">
    <citation type="submission" date="2025-08" db="UniProtKB">
        <authorList>
            <consortium name="Ensembl"/>
        </authorList>
    </citation>
    <scope>IDENTIFICATION</scope>
</reference>
<dbReference type="GeneTree" id="ENSGT01050000244828"/>
<keyword evidence="1" id="KW-1133">Transmembrane helix</keyword>
<dbReference type="Proteomes" id="UP000472272">
    <property type="component" value="Chromosome 13"/>
</dbReference>
<evidence type="ECO:0000313" key="2">
    <source>
        <dbReference type="Ensembl" id="ENSPMRP00000022894.1"/>
    </source>
</evidence>
<organism evidence="2 3">
    <name type="scientific">Podarcis muralis</name>
    <name type="common">Wall lizard</name>
    <name type="synonym">Lacerta muralis</name>
    <dbReference type="NCBI Taxonomy" id="64176"/>
    <lineage>
        <taxon>Eukaryota</taxon>
        <taxon>Metazoa</taxon>
        <taxon>Chordata</taxon>
        <taxon>Craniata</taxon>
        <taxon>Vertebrata</taxon>
        <taxon>Euteleostomi</taxon>
        <taxon>Lepidosauria</taxon>
        <taxon>Squamata</taxon>
        <taxon>Bifurcata</taxon>
        <taxon>Unidentata</taxon>
        <taxon>Episquamata</taxon>
        <taxon>Laterata</taxon>
        <taxon>Lacertibaenia</taxon>
        <taxon>Lacertidae</taxon>
        <taxon>Podarcis</taxon>
    </lineage>
</organism>
<accession>A0A670JH18</accession>
<dbReference type="SUPFAM" id="SSF81321">
    <property type="entry name" value="Family A G protein-coupled receptor-like"/>
    <property type="match status" value="1"/>
</dbReference>
<feature type="transmembrane region" description="Helical" evidence="1">
    <location>
        <begin position="116"/>
        <end position="143"/>
    </location>
</feature>
<protein>
    <recommendedName>
        <fullName evidence="4">G-protein coupled receptors family 1 profile domain-containing protein</fullName>
    </recommendedName>
</protein>
<sequence length="181" mass="20503">MSSKTKISNESSVSEFLLLEFSAIRELQILHFSLFLALYLATVFGNLLIISAVAFDHHLHTPMYFFLMNLDLGAASVTIPKSMDILCSSSIDVPLTMLHLCSHSLLIVHLERKCLSYSACVLFLTQCIHLAISFSVDCHFFLFKAKVGFPTERRKKTPLTSFVSSHGKRKNVDEPLFRNFR</sequence>
<evidence type="ECO:0000256" key="1">
    <source>
        <dbReference type="SAM" id="Phobius"/>
    </source>
</evidence>
<evidence type="ECO:0000313" key="3">
    <source>
        <dbReference type="Proteomes" id="UP000472272"/>
    </source>
</evidence>
<dbReference type="Gene3D" id="1.20.1070.10">
    <property type="entry name" value="Rhodopsin 7-helix transmembrane proteins"/>
    <property type="match status" value="1"/>
</dbReference>
<dbReference type="PANTHER" id="PTHR48001">
    <property type="entry name" value="OLFACTORY RECEPTOR"/>
    <property type="match status" value="1"/>
</dbReference>
<dbReference type="OMA" id="FDSFICK"/>
<evidence type="ECO:0008006" key="4">
    <source>
        <dbReference type="Google" id="ProtNLM"/>
    </source>
</evidence>
<proteinExistence type="predicted"/>
<keyword evidence="1" id="KW-0812">Transmembrane</keyword>
<feature type="transmembrane region" description="Helical" evidence="1">
    <location>
        <begin position="34"/>
        <end position="55"/>
    </location>
</feature>
<dbReference type="AlphaFoldDB" id="A0A670JH18"/>